<dbReference type="InterPro" id="IPR050523">
    <property type="entry name" value="AKR_Detox_Biosynth"/>
</dbReference>
<dbReference type="Pfam" id="PF00248">
    <property type="entry name" value="Aldo_ket_red"/>
    <property type="match status" value="1"/>
</dbReference>
<comment type="similarity">
    <text evidence="3">Belongs to the aldo/keto reductase family. Aldo/keto reductase 2 subfamily.</text>
</comment>
<keyword evidence="1" id="KW-0521">NADP</keyword>
<evidence type="ECO:0000313" key="5">
    <source>
        <dbReference type="EMBL" id="KAK4225409.1"/>
    </source>
</evidence>
<evidence type="ECO:0000256" key="3">
    <source>
        <dbReference type="ARBA" id="ARBA00038157"/>
    </source>
</evidence>
<gene>
    <name evidence="5" type="ORF">QBC38DRAFT_501377</name>
</gene>
<proteinExistence type="inferred from homology"/>
<dbReference type="SUPFAM" id="SSF51430">
    <property type="entry name" value="NAD(P)-linked oxidoreductase"/>
    <property type="match status" value="1"/>
</dbReference>
<dbReference type="EMBL" id="MU865368">
    <property type="protein sequence ID" value="KAK4225409.1"/>
    <property type="molecule type" value="Genomic_DNA"/>
</dbReference>
<sequence length="265" mass="29101">MINYSGNGKKSLRLSVEASLRKLQTDYIDILLIHWYDHATSIPELMQSLNSLITSHKVLYLGISDSPAWVVSKANQYARDHGLAQFSVYQGEWNAASRDMEREIVPMCRAENMGIMAFGCLGGGMFKSTTATAVEEEERKRPPMSEKARKITLALERVAERKGTSLTGVALAYVMGKAPYVFPIVGGRKVEYLKGNIEALKIKLGEEDVREIEEGADDGDGGFELGFPGSVIYGGKVPRNPQDVIWLYASGGVENVPVEGVIVPE</sequence>
<dbReference type="InterPro" id="IPR036812">
    <property type="entry name" value="NAD(P)_OxRdtase_dom_sf"/>
</dbReference>
<evidence type="ECO:0000313" key="6">
    <source>
        <dbReference type="Proteomes" id="UP001301958"/>
    </source>
</evidence>
<dbReference type="GO" id="GO:0016491">
    <property type="term" value="F:oxidoreductase activity"/>
    <property type="evidence" value="ECO:0007669"/>
    <property type="project" value="UniProtKB-KW"/>
</dbReference>
<dbReference type="PANTHER" id="PTHR43364">
    <property type="entry name" value="NADH-SPECIFIC METHYLGLYOXAL REDUCTASE-RELATED"/>
    <property type="match status" value="1"/>
</dbReference>
<evidence type="ECO:0000256" key="1">
    <source>
        <dbReference type="ARBA" id="ARBA00022857"/>
    </source>
</evidence>
<reference evidence="5" key="2">
    <citation type="submission" date="2023-05" db="EMBL/GenBank/DDBJ databases">
        <authorList>
            <consortium name="Lawrence Berkeley National Laboratory"/>
            <person name="Steindorff A."/>
            <person name="Hensen N."/>
            <person name="Bonometti L."/>
            <person name="Westerberg I."/>
            <person name="Brannstrom I.O."/>
            <person name="Guillou S."/>
            <person name="Cros-Aarteil S."/>
            <person name="Calhoun S."/>
            <person name="Haridas S."/>
            <person name="Kuo A."/>
            <person name="Mondo S."/>
            <person name="Pangilinan J."/>
            <person name="Riley R."/>
            <person name="Labutti K."/>
            <person name="Andreopoulos B."/>
            <person name="Lipzen A."/>
            <person name="Chen C."/>
            <person name="Yanf M."/>
            <person name="Daum C."/>
            <person name="Ng V."/>
            <person name="Clum A."/>
            <person name="Ohm R."/>
            <person name="Martin F."/>
            <person name="Silar P."/>
            <person name="Natvig D."/>
            <person name="Lalanne C."/>
            <person name="Gautier V."/>
            <person name="Ament-Velasquez S.L."/>
            <person name="Kruys A."/>
            <person name="Hutchinson M.I."/>
            <person name="Powell A.J."/>
            <person name="Barry K."/>
            <person name="Miller A.N."/>
            <person name="Grigoriev I.V."/>
            <person name="Debuchy R."/>
            <person name="Gladieux P."/>
            <person name="Thoren M.H."/>
            <person name="Johannesson H."/>
        </authorList>
    </citation>
    <scope>NUCLEOTIDE SEQUENCE</scope>
    <source>
        <strain evidence="5">CBS 990.96</strain>
    </source>
</reference>
<keyword evidence="2" id="KW-0560">Oxidoreductase</keyword>
<dbReference type="Proteomes" id="UP001301958">
    <property type="component" value="Unassembled WGS sequence"/>
</dbReference>
<dbReference type="PANTHER" id="PTHR43364:SF7">
    <property type="entry name" value="NADP-DEPENDENT OXIDOREDUCTASE DOMAIN-CONTAINING PROTEIN-RELATED"/>
    <property type="match status" value="1"/>
</dbReference>
<comment type="caution">
    <text evidence="5">The sequence shown here is derived from an EMBL/GenBank/DDBJ whole genome shotgun (WGS) entry which is preliminary data.</text>
</comment>
<dbReference type="InterPro" id="IPR023210">
    <property type="entry name" value="NADP_OxRdtase_dom"/>
</dbReference>
<dbReference type="AlphaFoldDB" id="A0AAN7H105"/>
<reference evidence="5" key="1">
    <citation type="journal article" date="2023" name="Mol. Phylogenet. Evol.">
        <title>Genome-scale phylogeny and comparative genomics of the fungal order Sordariales.</title>
        <authorList>
            <person name="Hensen N."/>
            <person name="Bonometti L."/>
            <person name="Westerberg I."/>
            <person name="Brannstrom I.O."/>
            <person name="Guillou S."/>
            <person name="Cros-Aarteil S."/>
            <person name="Calhoun S."/>
            <person name="Haridas S."/>
            <person name="Kuo A."/>
            <person name="Mondo S."/>
            <person name="Pangilinan J."/>
            <person name="Riley R."/>
            <person name="LaButti K."/>
            <person name="Andreopoulos B."/>
            <person name="Lipzen A."/>
            <person name="Chen C."/>
            <person name="Yan M."/>
            <person name="Daum C."/>
            <person name="Ng V."/>
            <person name="Clum A."/>
            <person name="Steindorff A."/>
            <person name="Ohm R.A."/>
            <person name="Martin F."/>
            <person name="Silar P."/>
            <person name="Natvig D.O."/>
            <person name="Lalanne C."/>
            <person name="Gautier V."/>
            <person name="Ament-Velasquez S.L."/>
            <person name="Kruys A."/>
            <person name="Hutchinson M.I."/>
            <person name="Powell A.J."/>
            <person name="Barry K."/>
            <person name="Miller A.N."/>
            <person name="Grigoriev I.V."/>
            <person name="Debuchy R."/>
            <person name="Gladieux P."/>
            <person name="Hiltunen Thoren M."/>
            <person name="Johannesson H."/>
        </authorList>
    </citation>
    <scope>NUCLEOTIDE SEQUENCE</scope>
    <source>
        <strain evidence="5">CBS 990.96</strain>
    </source>
</reference>
<feature type="domain" description="NADP-dependent oxidoreductase" evidence="4">
    <location>
        <begin position="6"/>
        <end position="214"/>
    </location>
</feature>
<name>A0AAN7H105_9PEZI</name>
<evidence type="ECO:0000256" key="2">
    <source>
        <dbReference type="ARBA" id="ARBA00023002"/>
    </source>
</evidence>
<dbReference type="Gene3D" id="3.20.20.100">
    <property type="entry name" value="NADP-dependent oxidoreductase domain"/>
    <property type="match status" value="1"/>
</dbReference>
<accession>A0AAN7H105</accession>
<keyword evidence="6" id="KW-1185">Reference proteome</keyword>
<organism evidence="5 6">
    <name type="scientific">Podospora fimiseda</name>
    <dbReference type="NCBI Taxonomy" id="252190"/>
    <lineage>
        <taxon>Eukaryota</taxon>
        <taxon>Fungi</taxon>
        <taxon>Dikarya</taxon>
        <taxon>Ascomycota</taxon>
        <taxon>Pezizomycotina</taxon>
        <taxon>Sordariomycetes</taxon>
        <taxon>Sordariomycetidae</taxon>
        <taxon>Sordariales</taxon>
        <taxon>Podosporaceae</taxon>
        <taxon>Podospora</taxon>
    </lineage>
</organism>
<evidence type="ECO:0000259" key="4">
    <source>
        <dbReference type="Pfam" id="PF00248"/>
    </source>
</evidence>
<protein>
    <submittedName>
        <fullName evidence="5">Norsolorinic acid reductase</fullName>
    </submittedName>
</protein>